<evidence type="ECO:0000259" key="4">
    <source>
        <dbReference type="Pfam" id="PF00205"/>
    </source>
</evidence>
<feature type="domain" description="Thiamine pyrophosphate enzyme N-terminal TPP-binding" evidence="6">
    <location>
        <begin position="6"/>
        <end position="119"/>
    </location>
</feature>
<dbReference type="SUPFAM" id="SSF52518">
    <property type="entry name" value="Thiamin diphosphate-binding fold (THDP-binding)"/>
    <property type="match status" value="2"/>
</dbReference>
<dbReference type="GO" id="GO:0047112">
    <property type="term" value="F:pyruvate oxidase activity"/>
    <property type="evidence" value="ECO:0007669"/>
    <property type="project" value="UniProtKB-EC"/>
</dbReference>
<dbReference type="Gene3D" id="3.40.50.1220">
    <property type="entry name" value="TPP-binding domain"/>
    <property type="match status" value="1"/>
</dbReference>
<evidence type="ECO:0000256" key="3">
    <source>
        <dbReference type="RuleBase" id="RU362132"/>
    </source>
</evidence>
<accession>A0ABU0K569</accession>
<keyword evidence="7" id="KW-0560">Oxidoreductase</keyword>
<dbReference type="CDD" id="cd02014">
    <property type="entry name" value="TPP_POX"/>
    <property type="match status" value="1"/>
</dbReference>
<dbReference type="InterPro" id="IPR011766">
    <property type="entry name" value="TPP_enzyme_TPP-bd"/>
</dbReference>
<dbReference type="PROSITE" id="PS00187">
    <property type="entry name" value="TPP_ENZYMES"/>
    <property type="match status" value="1"/>
</dbReference>
<evidence type="ECO:0000313" key="7">
    <source>
        <dbReference type="EMBL" id="MDQ0484502.1"/>
    </source>
</evidence>
<dbReference type="SUPFAM" id="SSF52467">
    <property type="entry name" value="DHS-like NAD/FAD-binding domain"/>
    <property type="match status" value="1"/>
</dbReference>
<evidence type="ECO:0000313" key="8">
    <source>
        <dbReference type="Proteomes" id="UP001226720"/>
    </source>
</evidence>
<dbReference type="InterPro" id="IPR000399">
    <property type="entry name" value="TPP-bd_CS"/>
</dbReference>
<dbReference type="PANTHER" id="PTHR42981:SF2">
    <property type="entry name" value="PYRUVATE DEHYDROGENASE [UBIQUINONE]"/>
    <property type="match status" value="1"/>
</dbReference>
<dbReference type="InterPro" id="IPR029061">
    <property type="entry name" value="THDP-binding"/>
</dbReference>
<feature type="domain" description="Thiamine pyrophosphate enzyme central" evidence="4">
    <location>
        <begin position="194"/>
        <end position="322"/>
    </location>
</feature>
<dbReference type="Pfam" id="PF02776">
    <property type="entry name" value="TPP_enzyme_N"/>
    <property type="match status" value="1"/>
</dbReference>
<sequence length="574" mass="63686">MMFDKNAGEIMLNTLSEWGVDHIYGLPGDSINHFVENLRNAQDRMKFIQVRHEEVGALAAASYAKITGKIGVCLSIAGPGAVHLLNGLYDAKADGVPVLVIAGQIASDQLGMDQFQEVNLERMFDDVSVFNRRVETSDSLPDLTHQAIRTAVEKKGVAILTIPDDLAAEKVKQKIENTSLIRSKAVVHPHDSNLNEAVALLKEAKRPVILAGKGSKHAREELLNFAEKAGAPVILSLPGKGAIPDVHPYNLGQLGQIGTKPAYEAMEETDLLIMVGTSFPYRDYLPDKAKAIQIDIEPTQIGKRYPVTVGLIGDAKWTLSYLTDHTSYQEDRDFIEKCQENMKNWWAHLEKIESEESTPIKPQQIMPQLQKVVDDNAVLSVDVGNVTVWASRHFRVTNQKFIISSWMATMGCGLPGAIAGKIAHPDRQAVAICGDGGFTMVMQDFLTAVKYKLPMMVVILNNERLGMIKYEQQEIGNIDFETELKDFNFAAFAETAGGEGYRVEKYEELLPAFERAAKSTKPAIVDIVIEEQPPLPGKITYEQAASYSKYMLKKAFEEQEIDMPPLKKALKRIF</sequence>
<proteinExistence type="inferred from homology"/>
<protein>
    <submittedName>
        <fullName evidence="7">Pyruvate oxidase</fullName>
        <ecNumber evidence="7">1.2.3.3</ecNumber>
    </submittedName>
</protein>
<keyword evidence="8" id="KW-1185">Reference proteome</keyword>
<dbReference type="EMBL" id="JAUSWM010000008">
    <property type="protein sequence ID" value="MDQ0484502.1"/>
    <property type="molecule type" value="Genomic_DNA"/>
</dbReference>
<dbReference type="InterPro" id="IPR047210">
    <property type="entry name" value="TPP_PYR_POXB-like"/>
</dbReference>
<evidence type="ECO:0000256" key="2">
    <source>
        <dbReference type="ARBA" id="ARBA00023052"/>
    </source>
</evidence>
<comment type="caution">
    <text evidence="7">The sequence shown here is derived from an EMBL/GenBank/DDBJ whole genome shotgun (WGS) entry which is preliminary data.</text>
</comment>
<dbReference type="PANTHER" id="PTHR42981">
    <property type="entry name" value="PYRUVATE DEHYDROGENASE [UBIQUINONE]"/>
    <property type="match status" value="1"/>
</dbReference>
<dbReference type="InterPro" id="IPR047212">
    <property type="entry name" value="TPP_POXB-like"/>
</dbReference>
<dbReference type="Pfam" id="PF02775">
    <property type="entry name" value="TPP_enzyme_C"/>
    <property type="match status" value="1"/>
</dbReference>
<reference evidence="7" key="1">
    <citation type="submission" date="2023-07" db="EMBL/GenBank/DDBJ databases">
        <title>Genomic Encyclopedia of Type Strains, Phase IV (KMG-IV): sequencing the most valuable type-strain genomes for metagenomic binning, comparative biology and taxonomic classification.</title>
        <authorList>
            <person name="Goeker M."/>
        </authorList>
    </citation>
    <scope>NUCLEOTIDE SEQUENCE [LARGE SCALE GENOMIC DNA]</scope>
    <source>
        <strain evidence="7">JSM 076093</strain>
    </source>
</reference>
<evidence type="ECO:0000259" key="6">
    <source>
        <dbReference type="Pfam" id="PF02776"/>
    </source>
</evidence>
<dbReference type="InterPro" id="IPR012000">
    <property type="entry name" value="Thiamin_PyroP_enz_cen_dom"/>
</dbReference>
<dbReference type="NCBIfam" id="NF006377">
    <property type="entry name" value="PRK08611.1"/>
    <property type="match status" value="1"/>
</dbReference>
<dbReference type="InterPro" id="IPR047211">
    <property type="entry name" value="POXB-like"/>
</dbReference>
<dbReference type="Proteomes" id="UP001226720">
    <property type="component" value="Unassembled WGS sequence"/>
</dbReference>
<dbReference type="InterPro" id="IPR012001">
    <property type="entry name" value="Thiamin_PyroP_enz_TPP-bd_dom"/>
</dbReference>
<keyword evidence="7" id="KW-0670">Pyruvate</keyword>
<keyword evidence="2 3" id="KW-0786">Thiamine pyrophosphate</keyword>
<gene>
    <name evidence="7" type="ORF">QO000_003486</name>
</gene>
<dbReference type="CDD" id="cd07039">
    <property type="entry name" value="TPP_PYR_POX"/>
    <property type="match status" value="1"/>
</dbReference>
<feature type="domain" description="Thiamine pyrophosphate enzyme TPP-binding" evidence="5">
    <location>
        <begin position="382"/>
        <end position="527"/>
    </location>
</feature>
<evidence type="ECO:0000256" key="1">
    <source>
        <dbReference type="ARBA" id="ARBA00007812"/>
    </source>
</evidence>
<organism evidence="7 8">
    <name type="scientific">Guptibacillus hwajinpoensis</name>
    <dbReference type="NCBI Taxonomy" id="208199"/>
    <lineage>
        <taxon>Bacteria</taxon>
        <taxon>Bacillati</taxon>
        <taxon>Bacillota</taxon>
        <taxon>Bacilli</taxon>
        <taxon>Bacillales</taxon>
        <taxon>Guptibacillaceae</taxon>
        <taxon>Guptibacillus</taxon>
    </lineage>
</organism>
<dbReference type="InterPro" id="IPR029035">
    <property type="entry name" value="DHS-like_NAD/FAD-binding_dom"/>
</dbReference>
<dbReference type="Pfam" id="PF00205">
    <property type="entry name" value="TPP_enzyme_M"/>
    <property type="match status" value="1"/>
</dbReference>
<name>A0ABU0K569_9BACL</name>
<evidence type="ECO:0000259" key="5">
    <source>
        <dbReference type="Pfam" id="PF02775"/>
    </source>
</evidence>
<dbReference type="EC" id="1.2.3.3" evidence="7"/>
<dbReference type="Gene3D" id="3.40.50.970">
    <property type="match status" value="2"/>
</dbReference>
<comment type="similarity">
    <text evidence="1 3">Belongs to the TPP enzyme family.</text>
</comment>